<accession>A0A6G1ENW8</accession>
<evidence type="ECO:0000313" key="3">
    <source>
        <dbReference type="Proteomes" id="UP000479710"/>
    </source>
</evidence>
<reference evidence="2 3" key="1">
    <citation type="submission" date="2019-11" db="EMBL/GenBank/DDBJ databases">
        <title>Whole genome sequence of Oryza granulata.</title>
        <authorList>
            <person name="Li W."/>
        </authorList>
    </citation>
    <scope>NUCLEOTIDE SEQUENCE [LARGE SCALE GENOMIC DNA]</scope>
    <source>
        <strain evidence="3">cv. Menghai</strain>
        <tissue evidence="2">Leaf</tissue>
    </source>
</reference>
<proteinExistence type="predicted"/>
<dbReference type="Proteomes" id="UP000479710">
    <property type="component" value="Unassembled WGS sequence"/>
</dbReference>
<protein>
    <submittedName>
        <fullName evidence="2">Uncharacterized protein</fullName>
    </submittedName>
</protein>
<keyword evidence="3" id="KW-1185">Reference proteome</keyword>
<gene>
    <name evidence="2" type="ORF">E2562_022235</name>
</gene>
<sequence length="59" mass="5987">MDIKDGAEGGSCSPSAVAARWCTGGKKGRRGSRRATALQGGVTGASTEAVEEEMEEASQ</sequence>
<dbReference type="EMBL" id="SPHZ02000003">
    <property type="protein sequence ID" value="KAF0926314.1"/>
    <property type="molecule type" value="Genomic_DNA"/>
</dbReference>
<dbReference type="AlphaFoldDB" id="A0A6G1ENW8"/>
<feature type="compositionally biased region" description="Acidic residues" evidence="1">
    <location>
        <begin position="49"/>
        <end position="59"/>
    </location>
</feature>
<organism evidence="2 3">
    <name type="scientific">Oryza meyeriana var. granulata</name>
    <dbReference type="NCBI Taxonomy" id="110450"/>
    <lineage>
        <taxon>Eukaryota</taxon>
        <taxon>Viridiplantae</taxon>
        <taxon>Streptophyta</taxon>
        <taxon>Embryophyta</taxon>
        <taxon>Tracheophyta</taxon>
        <taxon>Spermatophyta</taxon>
        <taxon>Magnoliopsida</taxon>
        <taxon>Liliopsida</taxon>
        <taxon>Poales</taxon>
        <taxon>Poaceae</taxon>
        <taxon>BOP clade</taxon>
        <taxon>Oryzoideae</taxon>
        <taxon>Oryzeae</taxon>
        <taxon>Oryzinae</taxon>
        <taxon>Oryza</taxon>
        <taxon>Oryza meyeriana</taxon>
    </lineage>
</organism>
<evidence type="ECO:0000313" key="2">
    <source>
        <dbReference type="EMBL" id="KAF0926314.1"/>
    </source>
</evidence>
<name>A0A6G1ENW8_9ORYZ</name>
<evidence type="ECO:0000256" key="1">
    <source>
        <dbReference type="SAM" id="MobiDB-lite"/>
    </source>
</evidence>
<feature type="region of interest" description="Disordered" evidence="1">
    <location>
        <begin position="23"/>
        <end position="59"/>
    </location>
</feature>
<comment type="caution">
    <text evidence="2">The sequence shown here is derived from an EMBL/GenBank/DDBJ whole genome shotgun (WGS) entry which is preliminary data.</text>
</comment>